<keyword evidence="2 11" id="KW-0813">Transport</keyword>
<dbReference type="Proteomes" id="UP001156666">
    <property type="component" value="Unassembled WGS sequence"/>
</dbReference>
<dbReference type="InterPro" id="IPR036942">
    <property type="entry name" value="Beta-barrel_TonB_sf"/>
</dbReference>
<comment type="subcellular location">
    <subcellularLocation>
        <location evidence="1 11">Cell outer membrane</location>
        <topology evidence="1 11">Multi-pass membrane protein</topology>
    </subcellularLocation>
</comment>
<evidence type="ECO:0000256" key="8">
    <source>
        <dbReference type="ARBA" id="ARBA00023077"/>
    </source>
</evidence>
<keyword evidence="10 11" id="KW-0998">Cell outer membrane</keyword>
<dbReference type="Pfam" id="PF00593">
    <property type="entry name" value="TonB_dep_Rec_b-barrel"/>
    <property type="match status" value="1"/>
</dbReference>
<evidence type="ECO:0000256" key="9">
    <source>
        <dbReference type="ARBA" id="ARBA00023136"/>
    </source>
</evidence>
<dbReference type="NCBIfam" id="TIGR04057">
    <property type="entry name" value="SusC_RagA_signa"/>
    <property type="match status" value="1"/>
</dbReference>
<reference evidence="15" key="2">
    <citation type="submission" date="2023-01" db="EMBL/GenBank/DDBJ databases">
        <title>Draft genome sequence of Portibacter lacus strain NBRC 108769.</title>
        <authorList>
            <person name="Sun Q."/>
            <person name="Mori K."/>
        </authorList>
    </citation>
    <scope>NUCLEOTIDE SEQUENCE</scope>
    <source>
        <strain evidence="15">NBRC 108769</strain>
    </source>
</reference>
<evidence type="ECO:0000256" key="7">
    <source>
        <dbReference type="ARBA" id="ARBA00023065"/>
    </source>
</evidence>
<evidence type="ECO:0000313" key="15">
    <source>
        <dbReference type="EMBL" id="GLR19430.1"/>
    </source>
</evidence>
<dbReference type="InterPro" id="IPR008969">
    <property type="entry name" value="CarboxyPept-like_regulatory"/>
</dbReference>
<protein>
    <submittedName>
        <fullName evidence="15">SusC/RagA family TonB-linked outer membrane protein</fullName>
    </submittedName>
</protein>
<dbReference type="PANTHER" id="PTHR32552:SF81">
    <property type="entry name" value="TONB-DEPENDENT OUTER MEMBRANE RECEPTOR"/>
    <property type="match status" value="1"/>
</dbReference>
<dbReference type="AlphaFoldDB" id="A0AA37SXA4"/>
<keyword evidence="3 11" id="KW-1134">Transmembrane beta strand</keyword>
<evidence type="ECO:0000256" key="12">
    <source>
        <dbReference type="RuleBase" id="RU003357"/>
    </source>
</evidence>
<keyword evidence="8 12" id="KW-0798">TonB box</keyword>
<dbReference type="Pfam" id="PF13715">
    <property type="entry name" value="CarbopepD_reg_2"/>
    <property type="match status" value="1"/>
</dbReference>
<comment type="similarity">
    <text evidence="11 12">Belongs to the TonB-dependent receptor family.</text>
</comment>
<evidence type="ECO:0000259" key="14">
    <source>
        <dbReference type="Pfam" id="PF07715"/>
    </source>
</evidence>
<evidence type="ECO:0000256" key="1">
    <source>
        <dbReference type="ARBA" id="ARBA00004571"/>
    </source>
</evidence>
<reference evidence="15" key="1">
    <citation type="journal article" date="2014" name="Int. J. Syst. Evol. Microbiol.">
        <title>Complete genome sequence of Corynebacterium casei LMG S-19264T (=DSM 44701T), isolated from a smear-ripened cheese.</title>
        <authorList>
            <consortium name="US DOE Joint Genome Institute (JGI-PGF)"/>
            <person name="Walter F."/>
            <person name="Albersmeier A."/>
            <person name="Kalinowski J."/>
            <person name="Ruckert C."/>
        </authorList>
    </citation>
    <scope>NUCLEOTIDE SEQUENCE</scope>
    <source>
        <strain evidence="15">NBRC 108769</strain>
    </source>
</reference>
<dbReference type="InterPro" id="IPR023997">
    <property type="entry name" value="TonB-dep_OMP_SusC/RagA_CS"/>
</dbReference>
<dbReference type="Gene3D" id="2.60.40.1120">
    <property type="entry name" value="Carboxypeptidase-like, regulatory domain"/>
    <property type="match status" value="1"/>
</dbReference>
<proteinExistence type="inferred from homology"/>
<organism evidence="15 16">
    <name type="scientific">Portibacter lacus</name>
    <dbReference type="NCBI Taxonomy" id="1099794"/>
    <lineage>
        <taxon>Bacteria</taxon>
        <taxon>Pseudomonadati</taxon>
        <taxon>Bacteroidota</taxon>
        <taxon>Saprospiria</taxon>
        <taxon>Saprospirales</taxon>
        <taxon>Haliscomenobacteraceae</taxon>
        <taxon>Portibacter</taxon>
    </lineage>
</organism>
<evidence type="ECO:0000256" key="5">
    <source>
        <dbReference type="ARBA" id="ARBA00022692"/>
    </source>
</evidence>
<keyword evidence="4" id="KW-0410">Iron transport</keyword>
<dbReference type="InterPro" id="IPR039426">
    <property type="entry name" value="TonB-dep_rcpt-like"/>
</dbReference>
<dbReference type="Pfam" id="PF07715">
    <property type="entry name" value="Plug"/>
    <property type="match status" value="1"/>
</dbReference>
<dbReference type="SUPFAM" id="SSF56935">
    <property type="entry name" value="Porins"/>
    <property type="match status" value="1"/>
</dbReference>
<keyword evidence="9 11" id="KW-0472">Membrane</keyword>
<dbReference type="Gene3D" id="2.40.170.20">
    <property type="entry name" value="TonB-dependent receptor, beta-barrel domain"/>
    <property type="match status" value="1"/>
</dbReference>
<keyword evidence="5 11" id="KW-0812">Transmembrane</keyword>
<feature type="domain" description="TonB-dependent receptor-like beta-barrel" evidence="13">
    <location>
        <begin position="437"/>
        <end position="875"/>
    </location>
</feature>
<dbReference type="Gene3D" id="2.170.130.10">
    <property type="entry name" value="TonB-dependent receptor, plug domain"/>
    <property type="match status" value="1"/>
</dbReference>
<keyword evidence="7" id="KW-0406">Ion transport</keyword>
<evidence type="ECO:0000256" key="2">
    <source>
        <dbReference type="ARBA" id="ARBA00022448"/>
    </source>
</evidence>
<keyword evidence="16" id="KW-1185">Reference proteome</keyword>
<evidence type="ECO:0000259" key="13">
    <source>
        <dbReference type="Pfam" id="PF00593"/>
    </source>
</evidence>
<dbReference type="GO" id="GO:0009279">
    <property type="term" value="C:cell outer membrane"/>
    <property type="evidence" value="ECO:0007669"/>
    <property type="project" value="UniProtKB-SubCell"/>
</dbReference>
<dbReference type="PANTHER" id="PTHR32552">
    <property type="entry name" value="FERRICHROME IRON RECEPTOR-RELATED"/>
    <property type="match status" value="1"/>
</dbReference>
<gene>
    <name evidence="15" type="ORF">GCM10007940_40460</name>
</gene>
<dbReference type="EMBL" id="BSOH01000027">
    <property type="protein sequence ID" value="GLR19430.1"/>
    <property type="molecule type" value="Genomic_DNA"/>
</dbReference>
<evidence type="ECO:0000313" key="16">
    <source>
        <dbReference type="Proteomes" id="UP001156666"/>
    </source>
</evidence>
<dbReference type="GO" id="GO:0006826">
    <property type="term" value="P:iron ion transport"/>
    <property type="evidence" value="ECO:0007669"/>
    <property type="project" value="UniProtKB-KW"/>
</dbReference>
<dbReference type="InterPro" id="IPR037066">
    <property type="entry name" value="Plug_dom_sf"/>
</dbReference>
<dbReference type="PROSITE" id="PS52016">
    <property type="entry name" value="TONB_DEPENDENT_REC_3"/>
    <property type="match status" value="1"/>
</dbReference>
<dbReference type="SUPFAM" id="SSF49464">
    <property type="entry name" value="Carboxypeptidase regulatory domain-like"/>
    <property type="match status" value="1"/>
</dbReference>
<name>A0AA37SXA4_9BACT</name>
<evidence type="ECO:0000256" key="11">
    <source>
        <dbReference type="PROSITE-ProRule" id="PRU01360"/>
    </source>
</evidence>
<dbReference type="InterPro" id="IPR012910">
    <property type="entry name" value="Plug_dom"/>
</dbReference>
<accession>A0AA37SXA4</accession>
<sequence>MTICAAIGQKSISGIVTDAEGLALIGANITAKGSSIGTITDLDGNFSLEVPDETTSIVVSYTGYTTQEINIEGLQNVSVILAEGQFLEEVVVTAVGLEANRRSIGYSVQNVDASELLDSKETNIVNALSGKVAGVQVTSSAGSPGASSSIKIRGSVSVNKSNQPLFVVDGVPIDNSTGGEGNGVGGSDQSNRAIDINPNDIASMTVLKGASATALYGVRAANGAIVITTKKGKAGKPVVNISASYGISQVNKLPELQNTYAQGAFNNGVAVYRGPETAEGDSWGPLISDLEFDGDTDYFFDKKGKLVPKGQGNGTPAIGYDPYNFFITGQTLDLNASVAGGTDKVRYYISGGKLSQTGIVPNADFGRTSFRTTLNVDITEKLEASVSANYVNSGGSRIQRGSNINGVMLGLVRNTPTFDIGNGLAGQAAADDVSTYVNPDGSQRSYRWGVYDSPYWAVNKNPTNDDVNRIIGYAGLKYQFTDWLFASYKLGVDTYSERFLSAFDINQGGGGNFAGLVNQRFGGNKDLNSDLILGMNKQVADKFSLGLVVGYNVFDTRYTQQSTTGTTLSAPNFYHISNAADITTGESIQEKRIHGVYGTIDLGYNDWAFLNLTGRNDWSSALPVQNNTYQSYSASLGLAITEALNIQSDFLDYGKLRASYGVIGNDAPIYATSNTYAQAFSGGDGFITGITFPAFGGNAFERSTQLANEELRPEKATTIELGAEIKLFNGRLGADVTWYDTRSEDIIIAVQLPASTGFTTAVQNSGVITNTGWEVVLDAVPVRTKNFRWDIIANFTTYDNIVEELAEGVDDIGLAGFTSTSVDLVPGLPYSVIYGDGFQRADDGQLIIGSDGWPIAATSKQALGDPNPDYTVGLRNSLTYKGVTLSGLLDFRKGGDMWCGTCGIINYFGTSKISADERNDVIIFDGVTAEGTPNTTPVAIAQSPSASEAQFYRRRYGFGGISEMNIHDTSWIRLRELTVKFNITKDVLKNLPIERINVALSGRNLWLSTKYPGIDPETNLTGASNGYGLDYFNMPNTKGYSATVNLTF</sequence>
<dbReference type="InterPro" id="IPR023996">
    <property type="entry name" value="TonB-dep_OMP_SusC/RagA"/>
</dbReference>
<evidence type="ECO:0000256" key="3">
    <source>
        <dbReference type="ARBA" id="ARBA00022452"/>
    </source>
</evidence>
<feature type="domain" description="TonB-dependent receptor plug" evidence="14">
    <location>
        <begin position="102"/>
        <end position="224"/>
    </location>
</feature>
<evidence type="ECO:0000256" key="4">
    <source>
        <dbReference type="ARBA" id="ARBA00022496"/>
    </source>
</evidence>
<evidence type="ECO:0000256" key="10">
    <source>
        <dbReference type="ARBA" id="ARBA00023237"/>
    </source>
</evidence>
<comment type="caution">
    <text evidence="15">The sequence shown here is derived from an EMBL/GenBank/DDBJ whole genome shotgun (WGS) entry which is preliminary data.</text>
</comment>
<dbReference type="InterPro" id="IPR000531">
    <property type="entry name" value="Beta-barrel_TonB"/>
</dbReference>
<keyword evidence="6" id="KW-0408">Iron</keyword>
<dbReference type="NCBIfam" id="TIGR04056">
    <property type="entry name" value="OMP_RagA_SusC"/>
    <property type="match status" value="1"/>
</dbReference>
<evidence type="ECO:0000256" key="6">
    <source>
        <dbReference type="ARBA" id="ARBA00023004"/>
    </source>
</evidence>